<name>A0A1F6XL35_9BACT</name>
<comment type="caution">
    <text evidence="1">The sequence shown here is derived from an EMBL/GenBank/DDBJ whole genome shotgun (WGS) entry which is preliminary data.</text>
</comment>
<dbReference type="EMBL" id="MFUX01000013">
    <property type="protein sequence ID" value="OGI94698.1"/>
    <property type="molecule type" value="Genomic_DNA"/>
</dbReference>
<dbReference type="STRING" id="1801773.A3A03_00195"/>
<evidence type="ECO:0000313" key="2">
    <source>
        <dbReference type="Proteomes" id="UP000176629"/>
    </source>
</evidence>
<evidence type="ECO:0000313" key="1">
    <source>
        <dbReference type="EMBL" id="OGI94698.1"/>
    </source>
</evidence>
<organism evidence="1 2">
    <name type="scientific">Candidatus Nomurabacteria bacterium RIFCSPLOWO2_01_FULL_40_18</name>
    <dbReference type="NCBI Taxonomy" id="1801773"/>
    <lineage>
        <taxon>Bacteria</taxon>
        <taxon>Candidatus Nomuraibacteriota</taxon>
    </lineage>
</organism>
<protein>
    <submittedName>
        <fullName evidence="1">Uncharacterized protein</fullName>
    </submittedName>
</protein>
<accession>A0A1F6XL35</accession>
<reference evidence="1 2" key="1">
    <citation type="journal article" date="2016" name="Nat. Commun.">
        <title>Thousands of microbial genomes shed light on interconnected biogeochemical processes in an aquifer system.</title>
        <authorList>
            <person name="Anantharaman K."/>
            <person name="Brown C.T."/>
            <person name="Hug L.A."/>
            <person name="Sharon I."/>
            <person name="Castelle C.J."/>
            <person name="Probst A.J."/>
            <person name="Thomas B.C."/>
            <person name="Singh A."/>
            <person name="Wilkins M.J."/>
            <person name="Karaoz U."/>
            <person name="Brodie E.L."/>
            <person name="Williams K.H."/>
            <person name="Hubbard S.S."/>
            <person name="Banfield J.F."/>
        </authorList>
    </citation>
    <scope>NUCLEOTIDE SEQUENCE [LARGE SCALE GENOMIC DNA]</scope>
</reference>
<dbReference type="Proteomes" id="UP000176629">
    <property type="component" value="Unassembled WGS sequence"/>
</dbReference>
<dbReference type="AlphaFoldDB" id="A0A1F6XL35"/>
<gene>
    <name evidence="1" type="ORF">A3A03_00195</name>
</gene>
<proteinExistence type="predicted"/>
<sequence>MKIKLFKKEKKFRKASLHLNPLLFWKLAILLILTVGVFASVFGYNLFKQINKEVVVSVSEDSSKVETVDPERISKVLDNFSLREKKSASILNSVVPVVDPSL</sequence>